<dbReference type="PROSITE" id="PS51194">
    <property type="entry name" value="HELICASE_CTER"/>
    <property type="match status" value="1"/>
</dbReference>
<dbReference type="PROSITE" id="PS51192">
    <property type="entry name" value="HELICASE_ATP_BIND_1"/>
    <property type="match status" value="1"/>
</dbReference>
<evidence type="ECO:0000256" key="2">
    <source>
        <dbReference type="ARBA" id="ARBA00001947"/>
    </source>
</evidence>
<evidence type="ECO:0000256" key="15">
    <source>
        <dbReference type="ARBA" id="ARBA00034617"/>
    </source>
</evidence>
<keyword evidence="7 20" id="KW-0378">Hydrolase</keyword>
<dbReference type="InterPro" id="IPR004589">
    <property type="entry name" value="DNA_helicase_ATP-dep_RecQ"/>
</dbReference>
<dbReference type="Gene3D" id="1.10.150.80">
    <property type="entry name" value="HRDC domain"/>
    <property type="match status" value="1"/>
</dbReference>
<dbReference type="SMART" id="SM00341">
    <property type="entry name" value="HRDC"/>
    <property type="match status" value="1"/>
</dbReference>
<dbReference type="InterPro" id="IPR036390">
    <property type="entry name" value="WH_DNA-bd_sf"/>
</dbReference>
<dbReference type="FunFam" id="3.40.50.300:FF:000296">
    <property type="entry name" value="ATP-dependent DNA helicase RecQ"/>
    <property type="match status" value="1"/>
</dbReference>
<dbReference type="SMART" id="SM00490">
    <property type="entry name" value="HELICc"/>
    <property type="match status" value="1"/>
</dbReference>
<feature type="domain" description="HRDC" evidence="17">
    <location>
        <begin position="561"/>
        <end position="633"/>
    </location>
</feature>
<evidence type="ECO:0000256" key="9">
    <source>
        <dbReference type="ARBA" id="ARBA00022833"/>
    </source>
</evidence>
<evidence type="ECO:0000256" key="8">
    <source>
        <dbReference type="ARBA" id="ARBA00022806"/>
    </source>
</evidence>
<evidence type="ECO:0000313" key="21">
    <source>
        <dbReference type="Proteomes" id="UP000595224"/>
    </source>
</evidence>
<comment type="cofactor">
    <cofactor evidence="2">
        <name>Zn(2+)</name>
        <dbReference type="ChEBI" id="CHEBI:29105"/>
    </cofactor>
</comment>
<keyword evidence="9" id="KW-0862">Zinc</keyword>
<evidence type="ECO:0000313" key="20">
    <source>
        <dbReference type="EMBL" id="QQA02205.1"/>
    </source>
</evidence>
<dbReference type="NCBIfam" id="TIGR00614">
    <property type="entry name" value="recQ_fam"/>
    <property type="match status" value="1"/>
</dbReference>
<dbReference type="Proteomes" id="UP000595224">
    <property type="component" value="Chromosome"/>
</dbReference>
<keyword evidence="13" id="KW-0234">DNA repair</keyword>
<comment type="catalytic activity">
    <reaction evidence="15">
        <text>Couples ATP hydrolysis with the unwinding of duplex DNA by translocating in the 3'-5' direction.</text>
        <dbReference type="EC" id="5.6.2.4"/>
    </reaction>
</comment>
<dbReference type="InterPro" id="IPR018982">
    <property type="entry name" value="RQC_domain"/>
</dbReference>
<keyword evidence="14" id="KW-0413">Isomerase</keyword>
<evidence type="ECO:0000256" key="14">
    <source>
        <dbReference type="ARBA" id="ARBA00023235"/>
    </source>
</evidence>
<dbReference type="InterPro" id="IPR001650">
    <property type="entry name" value="Helicase_C-like"/>
</dbReference>
<feature type="domain" description="Helicase ATP-binding" evidence="18">
    <location>
        <begin position="57"/>
        <end position="227"/>
    </location>
</feature>
<keyword evidence="4" id="KW-0479">Metal-binding</keyword>
<evidence type="ECO:0000259" key="17">
    <source>
        <dbReference type="PROSITE" id="PS50967"/>
    </source>
</evidence>
<sequence length="633" mass="71354">MAKIRDLSAQTSFLFTGDDFSVEQDDSVQSGYKGTPEQILKSVFGYDSFRPLQRTVIQNVLDGRDTLAVMPTGGGKSLCYQIPALLSEGLTVVISPLIALMQDQVTQLESFGIAAAFINSSLEWNEYTAVCDRIRRGQIKLLYVSPEGLATERIRDLLHSRNVKLSCITIDEAHCISEWGHDFRPDYMEIASVREEFKGATCLALTATATKQVQNDIVRNLRMENPAVLVTSFNRPNIFLDVRRKNNPPLQVIDFIRSHKGQTGIVYCFSRRQVDELHAVLCESGIKALKYHAGLSDEERSRNQAAFISDRADVIVATVAFGMGINKPDVRYVIHYDMPKSVEQYYQEIGRAGRDGSPAEALLLYSPADIRKIRWFFSENADGTKSEKLLQGMIKYAESHTCRRRQLLSYFGEFNTEATTDQCCDICSSGGGEEKDMTVCAQKFLSCVLRTGERFGTHYVIDVLMGSKASRIVENGHNEISTWGIGRTLDRQKWLELCDCLIEYGLLAKTEEHSVLYVTDAGKQALRSRTEIRLPVSFDENSPKKSTAVLRKAPKQIPDDDKEGKRIEAELRRWRRMAADELNVPPYVIFGDKTLLDIATKKPKSQQELKECYGIGDSKAEKFGYFIIRITKN</sequence>
<keyword evidence="10" id="KW-0067">ATP-binding</keyword>
<feature type="domain" description="Helicase C-terminal" evidence="19">
    <location>
        <begin position="248"/>
        <end position="397"/>
    </location>
</feature>
<dbReference type="EC" id="5.6.2.4" evidence="16"/>
<dbReference type="InterPro" id="IPR044876">
    <property type="entry name" value="HRDC_dom_sf"/>
</dbReference>
<dbReference type="GO" id="GO:0009378">
    <property type="term" value="F:four-way junction helicase activity"/>
    <property type="evidence" value="ECO:0007669"/>
    <property type="project" value="TreeGrafter"/>
</dbReference>
<dbReference type="NCBIfam" id="TIGR01389">
    <property type="entry name" value="recQ"/>
    <property type="match status" value="1"/>
</dbReference>
<reference evidence="20 21" key="1">
    <citation type="submission" date="2020-11" db="EMBL/GenBank/DDBJ databases">
        <title>Treponema Peruensis nv. sp., first commensal Treponema isolated from human feces.</title>
        <authorList>
            <person name="Belkhou C."/>
            <person name="Raes J."/>
        </authorList>
    </citation>
    <scope>NUCLEOTIDE SEQUENCE [LARGE SCALE GENOMIC DNA]</scope>
    <source>
        <strain evidence="20 21">RCC2812</strain>
    </source>
</reference>
<dbReference type="Pfam" id="PF00270">
    <property type="entry name" value="DEAD"/>
    <property type="match status" value="1"/>
</dbReference>
<evidence type="ECO:0000256" key="3">
    <source>
        <dbReference type="ARBA" id="ARBA00005446"/>
    </source>
</evidence>
<dbReference type="CDD" id="cd18794">
    <property type="entry name" value="SF2_C_RecQ"/>
    <property type="match status" value="1"/>
</dbReference>
<gene>
    <name evidence="20" type="primary">recQ</name>
    <name evidence="20" type="ORF">IWA51_03055</name>
</gene>
<dbReference type="SUPFAM" id="SSF52540">
    <property type="entry name" value="P-loop containing nucleoside triphosphate hydrolases"/>
    <property type="match status" value="1"/>
</dbReference>
<name>A0A7T3RFS6_9SPIR</name>
<dbReference type="PROSITE" id="PS50967">
    <property type="entry name" value="HRDC"/>
    <property type="match status" value="1"/>
</dbReference>
<dbReference type="GO" id="GO:0006310">
    <property type="term" value="P:DNA recombination"/>
    <property type="evidence" value="ECO:0007669"/>
    <property type="project" value="UniProtKB-UniRule"/>
</dbReference>
<dbReference type="PANTHER" id="PTHR13710">
    <property type="entry name" value="DNA HELICASE RECQ FAMILY MEMBER"/>
    <property type="match status" value="1"/>
</dbReference>
<proteinExistence type="inferred from homology"/>
<evidence type="ECO:0000256" key="4">
    <source>
        <dbReference type="ARBA" id="ARBA00022723"/>
    </source>
</evidence>
<dbReference type="GO" id="GO:0043138">
    <property type="term" value="F:3'-5' DNA helicase activity"/>
    <property type="evidence" value="ECO:0007669"/>
    <property type="project" value="UniProtKB-EC"/>
</dbReference>
<dbReference type="Gene3D" id="3.40.50.300">
    <property type="entry name" value="P-loop containing nucleotide triphosphate hydrolases"/>
    <property type="match status" value="2"/>
</dbReference>
<evidence type="ECO:0000256" key="1">
    <source>
        <dbReference type="ARBA" id="ARBA00001946"/>
    </source>
</evidence>
<protein>
    <recommendedName>
        <fullName evidence="16">DNA helicase RecQ</fullName>
        <ecNumber evidence="16">5.6.2.4</ecNumber>
    </recommendedName>
</protein>
<dbReference type="FunFam" id="3.40.50.300:FF:000156">
    <property type="entry name" value="ATP-dependent DNA helicase recQ"/>
    <property type="match status" value="1"/>
</dbReference>
<dbReference type="InterPro" id="IPR010997">
    <property type="entry name" value="HRDC-like_sf"/>
</dbReference>
<dbReference type="Pfam" id="PF00570">
    <property type="entry name" value="HRDC"/>
    <property type="match status" value="1"/>
</dbReference>
<dbReference type="SUPFAM" id="SSF47819">
    <property type="entry name" value="HRDC-like"/>
    <property type="match status" value="1"/>
</dbReference>
<dbReference type="EMBL" id="CP064936">
    <property type="protein sequence ID" value="QQA02205.1"/>
    <property type="molecule type" value="Genomic_DNA"/>
</dbReference>
<dbReference type="GO" id="GO:0009432">
    <property type="term" value="P:SOS response"/>
    <property type="evidence" value="ECO:0007669"/>
    <property type="project" value="UniProtKB-UniRule"/>
</dbReference>
<dbReference type="InterPro" id="IPR002121">
    <property type="entry name" value="HRDC_dom"/>
</dbReference>
<dbReference type="GO" id="GO:0006260">
    <property type="term" value="P:DNA replication"/>
    <property type="evidence" value="ECO:0007669"/>
    <property type="project" value="InterPro"/>
</dbReference>
<dbReference type="GO" id="GO:0030894">
    <property type="term" value="C:replisome"/>
    <property type="evidence" value="ECO:0007669"/>
    <property type="project" value="TreeGrafter"/>
</dbReference>
<evidence type="ECO:0000256" key="13">
    <source>
        <dbReference type="ARBA" id="ARBA00023204"/>
    </source>
</evidence>
<keyword evidence="21" id="KW-1185">Reference proteome</keyword>
<keyword evidence="6" id="KW-0227">DNA damage</keyword>
<dbReference type="InterPro" id="IPR027417">
    <property type="entry name" value="P-loop_NTPase"/>
</dbReference>
<keyword evidence="11" id="KW-0238">DNA-binding</keyword>
<dbReference type="AlphaFoldDB" id="A0A7T3RFS6"/>
<dbReference type="GO" id="GO:0043590">
    <property type="term" value="C:bacterial nucleoid"/>
    <property type="evidence" value="ECO:0007669"/>
    <property type="project" value="TreeGrafter"/>
</dbReference>
<evidence type="ECO:0000256" key="6">
    <source>
        <dbReference type="ARBA" id="ARBA00022763"/>
    </source>
</evidence>
<dbReference type="CDD" id="cd17920">
    <property type="entry name" value="DEXHc_RecQ"/>
    <property type="match status" value="1"/>
</dbReference>
<comment type="similarity">
    <text evidence="3">Belongs to the helicase family. RecQ subfamily.</text>
</comment>
<keyword evidence="5" id="KW-0547">Nucleotide-binding</keyword>
<dbReference type="Pfam" id="PF00271">
    <property type="entry name" value="Helicase_C"/>
    <property type="match status" value="1"/>
</dbReference>
<dbReference type="GO" id="GO:0016787">
    <property type="term" value="F:hydrolase activity"/>
    <property type="evidence" value="ECO:0007669"/>
    <property type="project" value="UniProtKB-KW"/>
</dbReference>
<dbReference type="InterPro" id="IPR011545">
    <property type="entry name" value="DEAD/DEAH_box_helicase_dom"/>
</dbReference>
<evidence type="ECO:0000259" key="19">
    <source>
        <dbReference type="PROSITE" id="PS51194"/>
    </source>
</evidence>
<dbReference type="KEGG" id="tper:IWA51_03055"/>
<comment type="cofactor">
    <cofactor evidence="1">
        <name>Mg(2+)</name>
        <dbReference type="ChEBI" id="CHEBI:18420"/>
    </cofactor>
</comment>
<accession>A0A7T3RFS6</accession>
<dbReference type="InterPro" id="IPR036388">
    <property type="entry name" value="WH-like_DNA-bd_sf"/>
</dbReference>
<organism evidence="20 21">
    <name type="scientific">Treponema peruense</name>
    <dbReference type="NCBI Taxonomy" id="2787628"/>
    <lineage>
        <taxon>Bacteria</taxon>
        <taxon>Pseudomonadati</taxon>
        <taxon>Spirochaetota</taxon>
        <taxon>Spirochaetia</taxon>
        <taxon>Spirochaetales</taxon>
        <taxon>Treponemataceae</taxon>
        <taxon>Treponema</taxon>
    </lineage>
</organism>
<evidence type="ECO:0000256" key="12">
    <source>
        <dbReference type="ARBA" id="ARBA00023172"/>
    </source>
</evidence>
<evidence type="ECO:0000256" key="5">
    <source>
        <dbReference type="ARBA" id="ARBA00022741"/>
    </source>
</evidence>
<dbReference type="GO" id="GO:0005524">
    <property type="term" value="F:ATP binding"/>
    <property type="evidence" value="ECO:0007669"/>
    <property type="project" value="UniProtKB-KW"/>
</dbReference>
<keyword evidence="12" id="KW-0233">DNA recombination</keyword>
<dbReference type="SMART" id="SM00956">
    <property type="entry name" value="RQC"/>
    <property type="match status" value="1"/>
</dbReference>
<keyword evidence="8 20" id="KW-0347">Helicase</keyword>
<dbReference type="InterPro" id="IPR006293">
    <property type="entry name" value="DNA_helicase_ATP-dep_RecQ_bac"/>
</dbReference>
<dbReference type="InterPro" id="IPR014001">
    <property type="entry name" value="Helicase_ATP-bd"/>
</dbReference>
<dbReference type="GO" id="GO:0003677">
    <property type="term" value="F:DNA binding"/>
    <property type="evidence" value="ECO:0007669"/>
    <property type="project" value="UniProtKB-KW"/>
</dbReference>
<dbReference type="GO" id="GO:0006281">
    <property type="term" value="P:DNA repair"/>
    <property type="evidence" value="ECO:0007669"/>
    <property type="project" value="UniProtKB-KW"/>
</dbReference>
<dbReference type="GO" id="GO:0005737">
    <property type="term" value="C:cytoplasm"/>
    <property type="evidence" value="ECO:0007669"/>
    <property type="project" value="TreeGrafter"/>
</dbReference>
<evidence type="ECO:0000256" key="16">
    <source>
        <dbReference type="NCBIfam" id="TIGR01389"/>
    </source>
</evidence>
<evidence type="ECO:0000259" key="18">
    <source>
        <dbReference type="PROSITE" id="PS51192"/>
    </source>
</evidence>
<dbReference type="Pfam" id="PF16124">
    <property type="entry name" value="RecQ_Zn_bind"/>
    <property type="match status" value="1"/>
</dbReference>
<dbReference type="GO" id="GO:0046872">
    <property type="term" value="F:metal ion binding"/>
    <property type="evidence" value="ECO:0007669"/>
    <property type="project" value="UniProtKB-KW"/>
</dbReference>
<dbReference type="PANTHER" id="PTHR13710:SF105">
    <property type="entry name" value="ATP-DEPENDENT DNA HELICASE Q1"/>
    <property type="match status" value="1"/>
</dbReference>
<evidence type="ECO:0000256" key="11">
    <source>
        <dbReference type="ARBA" id="ARBA00023125"/>
    </source>
</evidence>
<dbReference type="InterPro" id="IPR032284">
    <property type="entry name" value="RecQ_Zn-bd"/>
</dbReference>
<evidence type="ECO:0000256" key="10">
    <source>
        <dbReference type="ARBA" id="ARBA00022840"/>
    </source>
</evidence>
<evidence type="ECO:0000256" key="7">
    <source>
        <dbReference type="ARBA" id="ARBA00022801"/>
    </source>
</evidence>
<dbReference type="Gene3D" id="1.10.10.10">
    <property type="entry name" value="Winged helix-like DNA-binding domain superfamily/Winged helix DNA-binding domain"/>
    <property type="match status" value="1"/>
</dbReference>
<dbReference type="SUPFAM" id="SSF46785">
    <property type="entry name" value="Winged helix' DNA-binding domain"/>
    <property type="match status" value="1"/>
</dbReference>
<dbReference type="Pfam" id="PF09382">
    <property type="entry name" value="RQC"/>
    <property type="match status" value="1"/>
</dbReference>
<dbReference type="SMART" id="SM00487">
    <property type="entry name" value="DEXDc"/>
    <property type="match status" value="1"/>
</dbReference>